<dbReference type="EMBL" id="QEYI01000008">
    <property type="protein sequence ID" value="PWE20187.1"/>
    <property type="molecule type" value="Genomic_DNA"/>
</dbReference>
<gene>
    <name evidence="2" type="ORF">DF188_08410</name>
</gene>
<protein>
    <submittedName>
        <fullName evidence="2">Uncharacterized protein</fullName>
    </submittedName>
</protein>
<dbReference type="STRING" id="28200.GCA_001572935_01195"/>
<organism evidence="2 3">
    <name type="scientific">Aliarcobacter skirrowii</name>
    <dbReference type="NCBI Taxonomy" id="28200"/>
    <lineage>
        <taxon>Bacteria</taxon>
        <taxon>Pseudomonadati</taxon>
        <taxon>Campylobacterota</taxon>
        <taxon>Epsilonproteobacteria</taxon>
        <taxon>Campylobacterales</taxon>
        <taxon>Arcobacteraceae</taxon>
        <taxon>Aliarcobacter</taxon>
    </lineage>
</organism>
<sequence length="123" mass="13977">MELGIRPNIDQYKENAGIELQQVKSTSNSAKTDEQKELQQIQKKSIENAKDDAKVESIKNDSATQSRYEVVMSNTNFGFNTSSEDFYVKVSRGNVENQYPTEDMMRVKAQMLALQKAQMESNS</sequence>
<feature type="region of interest" description="Disordered" evidence="1">
    <location>
        <begin position="23"/>
        <end position="44"/>
    </location>
</feature>
<evidence type="ECO:0000256" key="1">
    <source>
        <dbReference type="SAM" id="MobiDB-lite"/>
    </source>
</evidence>
<reference evidence="2 3" key="1">
    <citation type="submission" date="2018-05" db="EMBL/GenBank/DDBJ databases">
        <title>Antimicrobial susceptibility testing and genomic analysis of Arcobacter skirrowii strains and one Arcobacter butzleri isolated from German poultry farms.</title>
        <authorList>
            <person name="Haenel I."/>
            <person name="Hotzel H."/>
            <person name="Tomaso H."/>
            <person name="Busch A."/>
        </authorList>
    </citation>
    <scope>NUCLEOTIDE SEQUENCE [LARGE SCALE GENOMIC DNA]</scope>
    <source>
        <strain evidence="3">v</strain>
    </source>
</reference>
<dbReference type="Proteomes" id="UP000245014">
    <property type="component" value="Unassembled WGS sequence"/>
</dbReference>
<name>A0A2U2BZ89_9BACT</name>
<proteinExistence type="predicted"/>
<accession>A0A2U2BZ89</accession>
<dbReference type="RefSeq" id="WP_109065339.1">
    <property type="nucleotide sequence ID" value="NZ_QEYG01000003.1"/>
</dbReference>
<evidence type="ECO:0000313" key="2">
    <source>
        <dbReference type="EMBL" id="PWE20187.1"/>
    </source>
</evidence>
<evidence type="ECO:0000313" key="3">
    <source>
        <dbReference type="Proteomes" id="UP000245014"/>
    </source>
</evidence>
<comment type="caution">
    <text evidence="2">The sequence shown here is derived from an EMBL/GenBank/DDBJ whole genome shotgun (WGS) entry which is preliminary data.</text>
</comment>
<dbReference type="AlphaFoldDB" id="A0A2U2BZ89"/>